<dbReference type="GO" id="GO:0006488">
    <property type="term" value="P:dolichol-linked oligosaccharide biosynthetic process"/>
    <property type="evidence" value="ECO:0007669"/>
    <property type="project" value="TreeGrafter"/>
</dbReference>
<evidence type="ECO:0000259" key="1">
    <source>
        <dbReference type="Pfam" id="PF04101"/>
    </source>
</evidence>
<dbReference type="PANTHER" id="PTHR47043">
    <property type="entry name" value="UDP-N-ACETYLGLUCOSAMINE TRANSFERASE SUBUNIT ALG13"/>
    <property type="match status" value="1"/>
</dbReference>
<dbReference type="Pfam" id="PF04101">
    <property type="entry name" value="Glyco_tran_28_C"/>
    <property type="match status" value="1"/>
</dbReference>
<feature type="domain" description="Glycosyl transferase family 28 C-terminal" evidence="1">
    <location>
        <begin position="1"/>
        <end position="129"/>
    </location>
</feature>
<dbReference type="AlphaFoldDB" id="A0A841J295"/>
<keyword evidence="2" id="KW-0808">Transferase</keyword>
<dbReference type="SUPFAM" id="SSF53756">
    <property type="entry name" value="UDP-Glycosyltransferase/glycogen phosphorylase"/>
    <property type="match status" value="1"/>
</dbReference>
<gene>
    <name evidence="2" type="ORF">FHS92_002690</name>
</gene>
<dbReference type="PANTHER" id="PTHR47043:SF1">
    <property type="entry name" value="UDP-N-ACETYLGLUCOSAMINE TRANSFERASE SUBUNIT ALG13"/>
    <property type="match status" value="1"/>
</dbReference>
<name>A0A841J295_9SPHN</name>
<organism evidence="2 3">
    <name type="scientific">Sphingobium subterraneum</name>
    <dbReference type="NCBI Taxonomy" id="627688"/>
    <lineage>
        <taxon>Bacteria</taxon>
        <taxon>Pseudomonadati</taxon>
        <taxon>Pseudomonadota</taxon>
        <taxon>Alphaproteobacteria</taxon>
        <taxon>Sphingomonadales</taxon>
        <taxon>Sphingomonadaceae</taxon>
        <taxon>Sphingobium</taxon>
    </lineage>
</organism>
<dbReference type="InterPro" id="IPR007235">
    <property type="entry name" value="Glyco_trans_28_C"/>
</dbReference>
<evidence type="ECO:0000313" key="2">
    <source>
        <dbReference type="EMBL" id="MBB6124937.1"/>
    </source>
</evidence>
<proteinExistence type="predicted"/>
<dbReference type="Gene3D" id="3.40.50.2000">
    <property type="entry name" value="Glycogen Phosphorylase B"/>
    <property type="match status" value="1"/>
</dbReference>
<dbReference type="RefSeq" id="WP_184081225.1">
    <property type="nucleotide sequence ID" value="NZ_JACIJP010000004.1"/>
</dbReference>
<dbReference type="InterPro" id="IPR052474">
    <property type="entry name" value="UDP-GlcNAc_transferase"/>
</dbReference>
<comment type="caution">
    <text evidence="2">The sequence shown here is derived from an EMBL/GenBank/DDBJ whole genome shotgun (WGS) entry which is preliminary data.</text>
</comment>
<protein>
    <submittedName>
        <fullName evidence="2">UDP-N-acetylglucosamine transferase subunit ALG13</fullName>
    </submittedName>
</protein>
<reference evidence="2 3" key="1">
    <citation type="submission" date="2020-08" db="EMBL/GenBank/DDBJ databases">
        <title>Genomic Encyclopedia of Type Strains, Phase IV (KMG-IV): sequencing the most valuable type-strain genomes for metagenomic binning, comparative biology and taxonomic classification.</title>
        <authorList>
            <person name="Goeker M."/>
        </authorList>
    </citation>
    <scope>NUCLEOTIDE SEQUENCE [LARGE SCALE GENOMIC DNA]</scope>
    <source>
        <strain evidence="2 3">DSM 102255</strain>
    </source>
</reference>
<evidence type="ECO:0000313" key="3">
    <source>
        <dbReference type="Proteomes" id="UP000552700"/>
    </source>
</evidence>
<keyword evidence="3" id="KW-1185">Reference proteome</keyword>
<sequence length="156" mass="16742">MIVVTVGTQLPFDRLVGAMDALAPTLSRPVFAQIGTGGYQPLHMDWKASVPAREFDTLLQSADAIVSHAGTGTILLAQKLHKPVVIMARRAAQGEHRNDHQVATAAQMVGRSGIYVADDETGLAEALHRALTVPYVPDSPGDRTRIKDAIRHFLAG</sequence>
<dbReference type="Proteomes" id="UP000552700">
    <property type="component" value="Unassembled WGS sequence"/>
</dbReference>
<dbReference type="EMBL" id="JACIJP010000004">
    <property type="protein sequence ID" value="MBB6124937.1"/>
    <property type="molecule type" value="Genomic_DNA"/>
</dbReference>
<accession>A0A841J295</accession>
<dbReference type="GO" id="GO:0016758">
    <property type="term" value="F:hexosyltransferase activity"/>
    <property type="evidence" value="ECO:0007669"/>
    <property type="project" value="InterPro"/>
</dbReference>